<evidence type="ECO:0000313" key="1">
    <source>
        <dbReference type="EMBL" id="CAH2310687.1"/>
    </source>
</evidence>
<name>A0AAD1SW12_PELCU</name>
<sequence>MTWSDHAPVRTTFQTLHPAQGRGLWRLNESALRNEEMSKLIAKALSDYFSDNTQQDVRTSTTWLAHKVVIRGLFIQIGARARSKIGVDTSIIERQIG</sequence>
<protein>
    <submittedName>
        <fullName evidence="1">Uncharacterized protein</fullName>
    </submittedName>
</protein>
<gene>
    <name evidence="1" type="ORF">PECUL_23A045496</name>
</gene>
<accession>A0AAD1SW12</accession>
<dbReference type="EMBL" id="OW240919">
    <property type="protein sequence ID" value="CAH2310687.1"/>
    <property type="molecule type" value="Genomic_DNA"/>
</dbReference>
<organism evidence="1 2">
    <name type="scientific">Pelobates cultripes</name>
    <name type="common">Western spadefoot toad</name>
    <dbReference type="NCBI Taxonomy" id="61616"/>
    <lineage>
        <taxon>Eukaryota</taxon>
        <taxon>Metazoa</taxon>
        <taxon>Chordata</taxon>
        <taxon>Craniata</taxon>
        <taxon>Vertebrata</taxon>
        <taxon>Euteleostomi</taxon>
        <taxon>Amphibia</taxon>
        <taxon>Batrachia</taxon>
        <taxon>Anura</taxon>
        <taxon>Pelobatoidea</taxon>
        <taxon>Pelobatidae</taxon>
        <taxon>Pelobates</taxon>
    </lineage>
</organism>
<reference evidence="1" key="1">
    <citation type="submission" date="2022-03" db="EMBL/GenBank/DDBJ databases">
        <authorList>
            <person name="Alioto T."/>
            <person name="Alioto T."/>
            <person name="Gomez Garrido J."/>
        </authorList>
    </citation>
    <scope>NUCLEOTIDE SEQUENCE</scope>
</reference>
<dbReference type="AlphaFoldDB" id="A0AAD1SW12"/>
<proteinExistence type="predicted"/>
<dbReference type="Proteomes" id="UP001295444">
    <property type="component" value="Chromosome 08"/>
</dbReference>
<evidence type="ECO:0000313" key="2">
    <source>
        <dbReference type="Proteomes" id="UP001295444"/>
    </source>
</evidence>
<feature type="non-terminal residue" evidence="1">
    <location>
        <position position="97"/>
    </location>
</feature>
<keyword evidence="2" id="KW-1185">Reference proteome</keyword>